<dbReference type="NCBIfam" id="TIGR00345">
    <property type="entry name" value="GET3_arsA_TRC40"/>
    <property type="match status" value="1"/>
</dbReference>
<dbReference type="Pfam" id="PF02374">
    <property type="entry name" value="ArsA_ATPase"/>
    <property type="match status" value="1"/>
</dbReference>
<proteinExistence type="inferred from homology"/>
<evidence type="ECO:0000259" key="2">
    <source>
        <dbReference type="Pfam" id="PF02374"/>
    </source>
</evidence>
<dbReference type="PANTHER" id="PTHR10803:SF3">
    <property type="entry name" value="ATPASE GET3"/>
    <property type="match status" value="1"/>
</dbReference>
<gene>
    <name evidence="3" type="ORF">METZ01_LOCUS315203</name>
</gene>
<feature type="non-terminal residue" evidence="3">
    <location>
        <position position="153"/>
    </location>
</feature>
<reference evidence="3" key="1">
    <citation type="submission" date="2018-05" db="EMBL/GenBank/DDBJ databases">
        <authorList>
            <person name="Lanie J.A."/>
            <person name="Ng W.-L."/>
            <person name="Kazmierczak K.M."/>
            <person name="Andrzejewski T.M."/>
            <person name="Davidsen T.M."/>
            <person name="Wayne K.J."/>
            <person name="Tettelin H."/>
            <person name="Glass J.I."/>
            <person name="Rusch D."/>
            <person name="Podicherti R."/>
            <person name="Tsui H.-C.T."/>
            <person name="Winkler M.E."/>
        </authorList>
    </citation>
    <scope>NUCLEOTIDE SEQUENCE</scope>
</reference>
<dbReference type="InterPro" id="IPR027417">
    <property type="entry name" value="P-loop_NTPase"/>
</dbReference>
<dbReference type="GO" id="GO:0005524">
    <property type="term" value="F:ATP binding"/>
    <property type="evidence" value="ECO:0007669"/>
    <property type="project" value="InterPro"/>
</dbReference>
<dbReference type="SUPFAM" id="SSF52540">
    <property type="entry name" value="P-loop containing nucleoside triphosphate hydrolases"/>
    <property type="match status" value="1"/>
</dbReference>
<dbReference type="InterPro" id="IPR025723">
    <property type="entry name" value="ArsA/GET3_ATPase-like"/>
</dbReference>
<dbReference type="AlphaFoldDB" id="A0A382NMC9"/>
<dbReference type="InterPro" id="IPR016300">
    <property type="entry name" value="ATPase_ArsA/GET3"/>
</dbReference>
<dbReference type="PANTHER" id="PTHR10803">
    <property type="entry name" value="ARSENICAL PUMP-DRIVING ATPASE ARSENITE-TRANSLOCATING ATPASE"/>
    <property type="match status" value="1"/>
</dbReference>
<dbReference type="Gene3D" id="3.40.50.300">
    <property type="entry name" value="P-loop containing nucleotide triphosphate hydrolases"/>
    <property type="match status" value="1"/>
</dbReference>
<organism evidence="3">
    <name type="scientific">marine metagenome</name>
    <dbReference type="NCBI Taxonomy" id="408172"/>
    <lineage>
        <taxon>unclassified sequences</taxon>
        <taxon>metagenomes</taxon>
        <taxon>ecological metagenomes</taxon>
    </lineage>
</organism>
<evidence type="ECO:0000313" key="3">
    <source>
        <dbReference type="EMBL" id="SVC62349.1"/>
    </source>
</evidence>
<dbReference type="EMBL" id="UINC01101496">
    <property type="protein sequence ID" value="SVC62349.1"/>
    <property type="molecule type" value="Genomic_DNA"/>
</dbReference>
<sequence>MLHELLAHHLIFVGGKGGVGKTTLAAALAVAAADQGRSCLLVSTDPAHSLGDIFEQTIGNHRRPLRPNLWGFEIDPDAEADHHIDTVKTQMKTLVHPRLYDEVNRQLDLAQHAPGATEAALLERVAALMGDEGSAYDLVIFDTAPSGHTVRLL</sequence>
<comment type="similarity">
    <text evidence="1">Belongs to the arsA ATPase family.</text>
</comment>
<feature type="domain" description="ArsA/GET3 Anion-transporting ATPase-like" evidence="2">
    <location>
        <begin position="9"/>
        <end position="153"/>
    </location>
</feature>
<evidence type="ECO:0000256" key="1">
    <source>
        <dbReference type="ARBA" id="ARBA00011040"/>
    </source>
</evidence>
<dbReference type="GO" id="GO:0016887">
    <property type="term" value="F:ATP hydrolysis activity"/>
    <property type="evidence" value="ECO:0007669"/>
    <property type="project" value="InterPro"/>
</dbReference>
<name>A0A382NMC9_9ZZZZ</name>
<dbReference type="CDD" id="cd02035">
    <property type="entry name" value="ArsA"/>
    <property type="match status" value="1"/>
</dbReference>
<accession>A0A382NMC9</accession>
<protein>
    <recommendedName>
        <fullName evidence="2">ArsA/GET3 Anion-transporting ATPase-like domain-containing protein</fullName>
    </recommendedName>
</protein>